<feature type="transmembrane region" description="Helical" evidence="2">
    <location>
        <begin position="182"/>
        <end position="203"/>
    </location>
</feature>
<keyword evidence="2" id="KW-0812">Transmembrane</keyword>
<evidence type="ECO:0000313" key="4">
    <source>
        <dbReference type="Proteomes" id="UP000198960"/>
    </source>
</evidence>
<proteinExistence type="predicted"/>
<gene>
    <name evidence="3" type="ORF">SAMN05660991_00248</name>
</gene>
<feature type="transmembrane region" description="Helical" evidence="2">
    <location>
        <begin position="397"/>
        <end position="415"/>
    </location>
</feature>
<feature type="transmembrane region" description="Helical" evidence="2">
    <location>
        <begin position="291"/>
        <end position="311"/>
    </location>
</feature>
<keyword evidence="2" id="KW-1133">Transmembrane helix</keyword>
<feature type="transmembrane region" description="Helical" evidence="2">
    <location>
        <begin position="209"/>
        <end position="229"/>
    </location>
</feature>
<feature type="transmembrane region" description="Helical" evidence="2">
    <location>
        <begin position="499"/>
        <end position="519"/>
    </location>
</feature>
<dbReference type="InterPro" id="IPR058062">
    <property type="entry name" value="SCO7613_C"/>
</dbReference>
<sequence>MGGPDALTPGLPGAVRTPSVDRVPDLSSRVRPPQILLAVGAVLLLAGAVGGSAPGARAGLLAGAVAAGVLSARAAGSGLLGTREALAATAVVLAAVAVDDGGPLLDGSATDATMLALVLAGVARLQPGPLSWPLGAWAVGQLAALRAVANLAAGVPRTCAVLAVALAGLVVVLGARRVLARIALLTTAPWWIAGVAAGIGAAWTDVGSAAMAAAGLTVAAAAGLLVARLEPHIGPLLGPPRAAPVLAGLVSGGALAGALSAGPGAEVVAGYAGVLLAAAAAAVLDGWRRGLLLPAALAAGTTLLACALVQLTGTAAWRELAVLLLLTALPAVAVAHRRHEDRPAAVPTAVGCLAAAVLLAVPAGLLAAPPAAGLLTALYVAALAVGARLAPGTRRPAVAAGAAAAAAALALLVAAGTGGQLAAALAVQGAATWGWAVVLGQRDAGEAAPARVVGVIMLVLAAWTAAAAAGGAALEAYTLPAAAGLLLAAGPELTRGASWPAWGPGLLVAAVPSVLLSVVQPGVGRPLLVLVLAAAAMVGGSAAGVRTPLLVGAGAAVALAAGLAVTSLPLPLAGALLAGVALLVLGARRELRPVGGFAARLADMR</sequence>
<keyword evidence="4" id="KW-1185">Reference proteome</keyword>
<feature type="transmembrane region" description="Helical" evidence="2">
    <location>
        <begin position="344"/>
        <end position="365"/>
    </location>
</feature>
<feature type="transmembrane region" description="Helical" evidence="2">
    <location>
        <begin position="452"/>
        <end position="479"/>
    </location>
</feature>
<dbReference type="AlphaFoldDB" id="A0A1H8PL10"/>
<feature type="transmembrane region" description="Helical" evidence="2">
    <location>
        <begin position="317"/>
        <end position="335"/>
    </location>
</feature>
<dbReference type="EMBL" id="FOEE01000001">
    <property type="protein sequence ID" value="SEO42689.1"/>
    <property type="molecule type" value="Genomic_DNA"/>
</dbReference>
<evidence type="ECO:0000313" key="3">
    <source>
        <dbReference type="EMBL" id="SEO42689.1"/>
    </source>
</evidence>
<feature type="transmembrane region" description="Helical" evidence="2">
    <location>
        <begin position="557"/>
        <end position="585"/>
    </location>
</feature>
<feature type="transmembrane region" description="Helical" evidence="2">
    <location>
        <begin position="35"/>
        <end position="53"/>
    </location>
</feature>
<protein>
    <submittedName>
        <fullName evidence="3">Uncharacterized protein</fullName>
    </submittedName>
</protein>
<evidence type="ECO:0000256" key="2">
    <source>
        <dbReference type="SAM" id="Phobius"/>
    </source>
</evidence>
<feature type="transmembrane region" description="Helical" evidence="2">
    <location>
        <begin position="526"/>
        <end position="545"/>
    </location>
</feature>
<accession>A0A1H8PL10</accession>
<feature type="transmembrane region" description="Helical" evidence="2">
    <location>
        <begin position="267"/>
        <end position="284"/>
    </location>
</feature>
<feature type="transmembrane region" description="Helical" evidence="2">
    <location>
        <begin position="371"/>
        <end position="390"/>
    </location>
</feature>
<feature type="transmembrane region" description="Helical" evidence="2">
    <location>
        <begin position="421"/>
        <end position="440"/>
    </location>
</feature>
<feature type="transmembrane region" description="Helical" evidence="2">
    <location>
        <begin position="155"/>
        <end position="175"/>
    </location>
</feature>
<keyword evidence="2" id="KW-0472">Membrane</keyword>
<feature type="transmembrane region" description="Helical" evidence="2">
    <location>
        <begin position="241"/>
        <end position="261"/>
    </location>
</feature>
<dbReference type="Proteomes" id="UP000198960">
    <property type="component" value="Unassembled WGS sequence"/>
</dbReference>
<name>A0A1H8PL10_9ACTN</name>
<evidence type="ECO:0000256" key="1">
    <source>
        <dbReference type="SAM" id="MobiDB-lite"/>
    </source>
</evidence>
<reference evidence="4" key="1">
    <citation type="submission" date="2016-10" db="EMBL/GenBank/DDBJ databases">
        <authorList>
            <person name="Varghese N."/>
            <person name="Submissions S."/>
        </authorList>
    </citation>
    <scope>NUCLEOTIDE SEQUENCE [LARGE SCALE GENOMIC DNA]</scope>
    <source>
        <strain evidence="4">DSM 45413</strain>
    </source>
</reference>
<dbReference type="STRING" id="673521.SAMN05660991_00248"/>
<organism evidence="3 4">
    <name type="scientific">Trujillonella endophytica</name>
    <dbReference type="NCBI Taxonomy" id="673521"/>
    <lineage>
        <taxon>Bacteria</taxon>
        <taxon>Bacillati</taxon>
        <taxon>Actinomycetota</taxon>
        <taxon>Actinomycetes</taxon>
        <taxon>Geodermatophilales</taxon>
        <taxon>Geodermatophilaceae</taxon>
        <taxon>Trujillonella</taxon>
    </lineage>
</organism>
<feature type="region of interest" description="Disordered" evidence="1">
    <location>
        <begin position="1"/>
        <end position="25"/>
    </location>
</feature>
<dbReference type="NCBIfam" id="NF047321">
    <property type="entry name" value="SCO7613_CTERM"/>
    <property type="match status" value="1"/>
</dbReference>